<dbReference type="RefSeq" id="WP_111492005.1">
    <property type="nucleotide sequence ID" value="NZ_CP031264.1"/>
</dbReference>
<accession>A0A345SRT5</accession>
<protein>
    <submittedName>
        <fullName evidence="2">DUF1918 domain-containing protein</fullName>
    </submittedName>
</protein>
<dbReference type="Proteomes" id="UP000249340">
    <property type="component" value="Chromosome"/>
</dbReference>
<feature type="domain" description="DUF1918" evidence="1">
    <location>
        <begin position="1"/>
        <end position="57"/>
    </location>
</feature>
<evidence type="ECO:0000313" key="3">
    <source>
        <dbReference type="Proteomes" id="UP000249340"/>
    </source>
</evidence>
<dbReference type="EMBL" id="CP031264">
    <property type="protein sequence ID" value="AXI76440.1"/>
    <property type="molecule type" value="Genomic_DNA"/>
</dbReference>
<organism evidence="2 3">
    <name type="scientific">Peterkaempfera bronchialis</name>
    <dbReference type="NCBI Taxonomy" id="2126346"/>
    <lineage>
        <taxon>Bacteria</taxon>
        <taxon>Bacillati</taxon>
        <taxon>Actinomycetota</taxon>
        <taxon>Actinomycetes</taxon>
        <taxon>Kitasatosporales</taxon>
        <taxon>Streptomycetaceae</taxon>
        <taxon>Peterkaempfera</taxon>
    </lineage>
</organism>
<dbReference type="SUPFAM" id="SSF50118">
    <property type="entry name" value="Cell growth inhibitor/plasmid maintenance toxic component"/>
    <property type="match status" value="1"/>
</dbReference>
<keyword evidence="3" id="KW-1185">Reference proteome</keyword>
<dbReference type="InterPro" id="IPR015035">
    <property type="entry name" value="DUF1918"/>
</dbReference>
<name>A0A345SRT5_9ACTN</name>
<dbReference type="KEGG" id="stri:C7M71_002060"/>
<proteinExistence type="predicted"/>
<evidence type="ECO:0000313" key="2">
    <source>
        <dbReference type="EMBL" id="AXI76440.1"/>
    </source>
</evidence>
<sequence>MHAAIGDMVHIHGRTVGAQERIGRIAEVRGPDGSPPYLVRFEDGHERLIFPGPDCIVEHLATHHGPGAR</sequence>
<dbReference type="Pfam" id="PF08940">
    <property type="entry name" value="DUF1918"/>
    <property type="match status" value="1"/>
</dbReference>
<dbReference type="Gene3D" id="2.30.30.440">
    <property type="entry name" value="Domain of unknown function DUF1918"/>
    <property type="match status" value="1"/>
</dbReference>
<dbReference type="AlphaFoldDB" id="A0A345SRT5"/>
<gene>
    <name evidence="2" type="ORF">C7M71_002060</name>
</gene>
<reference evidence="3" key="1">
    <citation type="submission" date="2018-07" db="EMBL/GenBank/DDBJ databases">
        <title>Streptacidiphilus bronchialis DSM 106435 chromosome.</title>
        <authorList>
            <person name="Batra D."/>
            <person name="Gulvik C.A."/>
        </authorList>
    </citation>
    <scope>NUCLEOTIDE SEQUENCE [LARGE SCALE GENOMIC DNA]</scope>
    <source>
        <strain evidence="3">DSM 106435</strain>
    </source>
</reference>
<dbReference type="OrthoDB" id="4828144at2"/>
<evidence type="ECO:0000259" key="1">
    <source>
        <dbReference type="Pfam" id="PF08940"/>
    </source>
</evidence>